<dbReference type="AlphaFoldDB" id="A0A166A3R3"/>
<dbReference type="PROSITE" id="PS50011">
    <property type="entry name" value="PROTEIN_KINASE_DOM"/>
    <property type="match status" value="1"/>
</dbReference>
<feature type="domain" description="Protein kinase" evidence="1">
    <location>
        <begin position="83"/>
        <end position="405"/>
    </location>
</feature>
<name>A0A166A3R3_EXIGL</name>
<dbReference type="Proteomes" id="UP000077266">
    <property type="component" value="Unassembled WGS sequence"/>
</dbReference>
<keyword evidence="2" id="KW-0808">Transferase</keyword>
<keyword evidence="2" id="KW-0418">Kinase</keyword>
<proteinExistence type="predicted"/>
<dbReference type="CDD" id="cd00180">
    <property type="entry name" value="PKc"/>
    <property type="match status" value="1"/>
</dbReference>
<reference evidence="2 3" key="1">
    <citation type="journal article" date="2016" name="Mol. Biol. Evol.">
        <title>Comparative Genomics of Early-Diverging Mushroom-Forming Fungi Provides Insights into the Origins of Lignocellulose Decay Capabilities.</title>
        <authorList>
            <person name="Nagy L.G."/>
            <person name="Riley R."/>
            <person name="Tritt A."/>
            <person name="Adam C."/>
            <person name="Daum C."/>
            <person name="Floudas D."/>
            <person name="Sun H."/>
            <person name="Yadav J.S."/>
            <person name="Pangilinan J."/>
            <person name="Larsson K.H."/>
            <person name="Matsuura K."/>
            <person name="Barry K."/>
            <person name="Labutti K."/>
            <person name="Kuo R."/>
            <person name="Ohm R.A."/>
            <person name="Bhattacharya S.S."/>
            <person name="Shirouzu T."/>
            <person name="Yoshinaga Y."/>
            <person name="Martin F.M."/>
            <person name="Grigoriev I.V."/>
            <person name="Hibbett D.S."/>
        </authorList>
    </citation>
    <scope>NUCLEOTIDE SEQUENCE [LARGE SCALE GENOMIC DNA]</scope>
    <source>
        <strain evidence="2 3">HHB12029</strain>
    </source>
</reference>
<keyword evidence="3" id="KW-1185">Reference proteome</keyword>
<dbReference type="STRING" id="1314781.A0A166A3R3"/>
<accession>A0A166A3R3</accession>
<dbReference type="SUPFAM" id="SSF56112">
    <property type="entry name" value="Protein kinase-like (PK-like)"/>
    <property type="match status" value="1"/>
</dbReference>
<evidence type="ECO:0000259" key="1">
    <source>
        <dbReference type="PROSITE" id="PS50011"/>
    </source>
</evidence>
<dbReference type="PANTHER" id="PTHR44167">
    <property type="entry name" value="OVARIAN-SPECIFIC SERINE/THREONINE-PROTEIN KINASE LOK-RELATED"/>
    <property type="match status" value="1"/>
</dbReference>
<dbReference type="OrthoDB" id="3224178at2759"/>
<dbReference type="InParanoid" id="A0A166A3R3"/>
<dbReference type="GO" id="GO:0005634">
    <property type="term" value="C:nucleus"/>
    <property type="evidence" value="ECO:0007669"/>
    <property type="project" value="TreeGrafter"/>
</dbReference>
<sequence length="405" mass="46241">MATQQHGDSQTNDAMKRLWKGVPGKLATLPQKELFRMAALLLDEQGRVDDVIASASTPLFGIERHELFWVALFPYLRDCGYRLRARYAPGWRYTGSVVEGAWPRNIRDGFQGSPVERDEYARDPNSQPLSIFAFRTIHAICEATNEDVVIKVLCSEKGRIGSKELEILRFLNEEHRRSHPHNHCVPVSAFLDFPATDVDIPSSEFSFVVMPALQDVKFGLRDCLTRAFALNLFQQAVEGVAYLHSLGIVHRDISQGNVMTTTGGPPHKLYLIDFGLARRVNPVSPQAHWIGGRWTPPEINSKEFRPSYDPYKVDVYNVARLFSFLLHSRNDGFKALAARMEEADPEKRCAADEALQACRQLMRSLPPWQAYRFSPHLHFIGLKDVRRALTRYVPEVYRYRKCRIA</sequence>
<dbReference type="SMART" id="SM00220">
    <property type="entry name" value="S_TKc"/>
    <property type="match status" value="1"/>
</dbReference>
<dbReference type="Pfam" id="PF00069">
    <property type="entry name" value="Pkinase"/>
    <property type="match status" value="1"/>
</dbReference>
<organism evidence="2 3">
    <name type="scientific">Exidia glandulosa HHB12029</name>
    <dbReference type="NCBI Taxonomy" id="1314781"/>
    <lineage>
        <taxon>Eukaryota</taxon>
        <taxon>Fungi</taxon>
        <taxon>Dikarya</taxon>
        <taxon>Basidiomycota</taxon>
        <taxon>Agaricomycotina</taxon>
        <taxon>Agaricomycetes</taxon>
        <taxon>Auriculariales</taxon>
        <taxon>Exidiaceae</taxon>
        <taxon>Exidia</taxon>
    </lineage>
</organism>
<dbReference type="Gene3D" id="1.10.510.10">
    <property type="entry name" value="Transferase(Phosphotransferase) domain 1"/>
    <property type="match status" value="1"/>
</dbReference>
<evidence type="ECO:0000313" key="2">
    <source>
        <dbReference type="EMBL" id="KZV88219.1"/>
    </source>
</evidence>
<protein>
    <submittedName>
        <fullName evidence="2">Kinase-like protein</fullName>
    </submittedName>
</protein>
<dbReference type="EMBL" id="KV426105">
    <property type="protein sequence ID" value="KZV88219.1"/>
    <property type="molecule type" value="Genomic_DNA"/>
</dbReference>
<dbReference type="InterPro" id="IPR000719">
    <property type="entry name" value="Prot_kinase_dom"/>
</dbReference>
<dbReference type="PANTHER" id="PTHR44167:SF30">
    <property type="entry name" value="PHOSPHORYLASE KINASE"/>
    <property type="match status" value="1"/>
</dbReference>
<evidence type="ECO:0000313" key="3">
    <source>
        <dbReference type="Proteomes" id="UP000077266"/>
    </source>
</evidence>
<dbReference type="GO" id="GO:0044773">
    <property type="term" value="P:mitotic DNA damage checkpoint signaling"/>
    <property type="evidence" value="ECO:0007669"/>
    <property type="project" value="TreeGrafter"/>
</dbReference>
<dbReference type="GO" id="GO:0005524">
    <property type="term" value="F:ATP binding"/>
    <property type="evidence" value="ECO:0007669"/>
    <property type="project" value="InterPro"/>
</dbReference>
<dbReference type="InterPro" id="IPR011009">
    <property type="entry name" value="Kinase-like_dom_sf"/>
</dbReference>
<gene>
    <name evidence="2" type="ORF">EXIGLDRAFT_722914</name>
</gene>
<dbReference type="GO" id="GO:0004674">
    <property type="term" value="F:protein serine/threonine kinase activity"/>
    <property type="evidence" value="ECO:0007669"/>
    <property type="project" value="TreeGrafter"/>
</dbReference>